<sequence>MAAHRLEGLLFFTRAPRISPYQAHAYAPLASANTRHVLPRSLLDSHAIADNRKSRASRACGADRRLLFRTDCRPPIYPHLLGLVWVASCSCIDTTSSAEHRELLVPASRE</sequence>
<protein>
    <submittedName>
        <fullName evidence="1">Uncharacterized protein</fullName>
    </submittedName>
</protein>
<gene>
    <name evidence="1" type="ORF">CPLU01_14839</name>
</gene>
<keyword evidence="2" id="KW-1185">Reference proteome</keyword>
<proteinExistence type="predicted"/>
<dbReference type="Proteomes" id="UP000654918">
    <property type="component" value="Unassembled WGS sequence"/>
</dbReference>
<reference evidence="1" key="1">
    <citation type="journal article" date="2020" name="Phytopathology">
        <title>Genome Sequence Resources of Colletotrichum truncatum, C. plurivorum, C. musicola, and C. sojae: Four Species Pathogenic to Soybean (Glycine max).</title>
        <authorList>
            <person name="Rogerio F."/>
            <person name="Boufleur T.R."/>
            <person name="Ciampi-Guillardi M."/>
            <person name="Sukno S.A."/>
            <person name="Thon M.R."/>
            <person name="Massola Junior N.S."/>
            <person name="Baroncelli R."/>
        </authorList>
    </citation>
    <scope>NUCLEOTIDE SEQUENCE</scope>
    <source>
        <strain evidence="1">LFN00145</strain>
    </source>
</reference>
<dbReference type="EMBL" id="WIGO01000425">
    <property type="protein sequence ID" value="KAF6812736.1"/>
    <property type="molecule type" value="Genomic_DNA"/>
</dbReference>
<organism evidence="1 2">
    <name type="scientific">Colletotrichum plurivorum</name>
    <dbReference type="NCBI Taxonomy" id="2175906"/>
    <lineage>
        <taxon>Eukaryota</taxon>
        <taxon>Fungi</taxon>
        <taxon>Dikarya</taxon>
        <taxon>Ascomycota</taxon>
        <taxon>Pezizomycotina</taxon>
        <taxon>Sordariomycetes</taxon>
        <taxon>Hypocreomycetidae</taxon>
        <taxon>Glomerellales</taxon>
        <taxon>Glomerellaceae</taxon>
        <taxon>Colletotrichum</taxon>
        <taxon>Colletotrichum orchidearum species complex</taxon>
    </lineage>
</organism>
<evidence type="ECO:0000313" key="2">
    <source>
        <dbReference type="Proteomes" id="UP000654918"/>
    </source>
</evidence>
<dbReference type="AlphaFoldDB" id="A0A8H6JHJ0"/>
<comment type="caution">
    <text evidence="1">The sequence shown here is derived from an EMBL/GenBank/DDBJ whole genome shotgun (WGS) entry which is preliminary data.</text>
</comment>
<name>A0A8H6JHJ0_9PEZI</name>
<evidence type="ECO:0000313" key="1">
    <source>
        <dbReference type="EMBL" id="KAF6812736.1"/>
    </source>
</evidence>
<accession>A0A8H6JHJ0</accession>